<sequence>GQGTCTAPGPGSGGFFAPGLPPQTRRRDATPGIPGKV</sequence>
<reference evidence="2" key="1">
    <citation type="submission" date="2020-02" db="EMBL/GenBank/DDBJ databases">
        <authorList>
            <person name="Meier V. D."/>
        </authorList>
    </citation>
    <scope>NUCLEOTIDE SEQUENCE</scope>
    <source>
        <strain evidence="2">AVDCRST_MAG56</strain>
    </source>
</reference>
<protein>
    <submittedName>
        <fullName evidence="2">Uncharacterized protein</fullName>
    </submittedName>
</protein>
<name>A0A6J4K661_9SPHI</name>
<feature type="non-terminal residue" evidence="2">
    <location>
        <position position="1"/>
    </location>
</feature>
<dbReference type="AlphaFoldDB" id="A0A6J4K661"/>
<feature type="non-terminal residue" evidence="2">
    <location>
        <position position="37"/>
    </location>
</feature>
<evidence type="ECO:0000313" key="2">
    <source>
        <dbReference type="EMBL" id="CAA9295828.1"/>
    </source>
</evidence>
<feature type="region of interest" description="Disordered" evidence="1">
    <location>
        <begin position="1"/>
        <end position="37"/>
    </location>
</feature>
<gene>
    <name evidence="2" type="ORF">AVDCRST_MAG56-5016</name>
</gene>
<organism evidence="2">
    <name type="scientific">uncultured Cytophagales bacterium</name>
    <dbReference type="NCBI Taxonomy" id="158755"/>
    <lineage>
        <taxon>Bacteria</taxon>
        <taxon>Pseudomonadati</taxon>
        <taxon>Bacteroidota</taxon>
        <taxon>Sphingobacteriia</taxon>
        <taxon>Sphingobacteriales</taxon>
        <taxon>environmental samples</taxon>
    </lineage>
</organism>
<proteinExistence type="predicted"/>
<evidence type="ECO:0000256" key="1">
    <source>
        <dbReference type="SAM" id="MobiDB-lite"/>
    </source>
</evidence>
<dbReference type="EMBL" id="CADCTQ010000416">
    <property type="protein sequence ID" value="CAA9295828.1"/>
    <property type="molecule type" value="Genomic_DNA"/>
</dbReference>
<accession>A0A6J4K661</accession>